<dbReference type="PANTHER" id="PTHR44845:SF6">
    <property type="entry name" value="BETA-ALANINE-ACTIVATING ENZYME"/>
    <property type="match status" value="1"/>
</dbReference>
<dbReference type="AlphaFoldDB" id="A0A1X2E6G8"/>
<dbReference type="Proteomes" id="UP000193317">
    <property type="component" value="Unassembled WGS sequence"/>
</dbReference>
<keyword evidence="5" id="KW-1185">Reference proteome</keyword>
<keyword evidence="1" id="KW-0596">Phosphopantetheine</keyword>
<evidence type="ECO:0000256" key="1">
    <source>
        <dbReference type="ARBA" id="ARBA00022450"/>
    </source>
</evidence>
<reference evidence="4 5" key="1">
    <citation type="submission" date="2016-01" db="EMBL/GenBank/DDBJ databases">
        <title>The new phylogeny of the genus Mycobacterium.</title>
        <authorList>
            <person name="Tarcisio F."/>
            <person name="Conor M."/>
            <person name="Antonella G."/>
            <person name="Elisabetta G."/>
            <person name="Giulia F.S."/>
            <person name="Sara T."/>
            <person name="Anna F."/>
            <person name="Clotilde B."/>
            <person name="Roberto B."/>
            <person name="Veronica D.S."/>
            <person name="Fabio R."/>
            <person name="Monica P."/>
            <person name="Olivier J."/>
            <person name="Enrico T."/>
            <person name="Nicola S."/>
        </authorList>
    </citation>
    <scope>NUCLEOTIDE SEQUENCE [LARGE SCALE GENOMIC DNA]</scope>
    <source>
        <strain evidence="4 5">DSM 44166</strain>
    </source>
</reference>
<dbReference type="RefSeq" id="WP_169726824.1">
    <property type="nucleotide sequence ID" value="NZ_JACKRU010000639.1"/>
</dbReference>
<gene>
    <name evidence="4" type="ORF">AWC27_05920</name>
</gene>
<feature type="domain" description="AMP-dependent synthetase/ligase" evidence="3">
    <location>
        <begin position="52"/>
        <end position="215"/>
    </location>
</feature>
<comment type="caution">
    <text evidence="4">The sequence shown here is derived from an EMBL/GenBank/DDBJ whole genome shotgun (WGS) entry which is preliminary data.</text>
</comment>
<dbReference type="Pfam" id="PF00501">
    <property type="entry name" value="AMP-binding"/>
    <property type="match status" value="1"/>
</dbReference>
<dbReference type="EMBL" id="LQPW01000134">
    <property type="protein sequence ID" value="ORW95947.1"/>
    <property type="molecule type" value="Genomic_DNA"/>
</dbReference>
<evidence type="ECO:0000313" key="5">
    <source>
        <dbReference type="Proteomes" id="UP000193317"/>
    </source>
</evidence>
<evidence type="ECO:0000259" key="3">
    <source>
        <dbReference type="Pfam" id="PF00501"/>
    </source>
</evidence>
<accession>A0A1X2E6G8</accession>
<organism evidence="4 5">
    <name type="scientific">Mycobacterium szulgai</name>
    <dbReference type="NCBI Taxonomy" id="1787"/>
    <lineage>
        <taxon>Bacteria</taxon>
        <taxon>Bacillati</taxon>
        <taxon>Actinomycetota</taxon>
        <taxon>Actinomycetes</taxon>
        <taxon>Mycobacteriales</taxon>
        <taxon>Mycobacteriaceae</taxon>
        <taxon>Mycobacterium</taxon>
    </lineage>
</organism>
<evidence type="ECO:0000313" key="4">
    <source>
        <dbReference type="EMBL" id="ORW95947.1"/>
    </source>
</evidence>
<sequence length="235" mass="24998">MSVNLLAINQTALDERAVPLARTQLGVWLAQQTDFSTSTDRATPAVSVPQSFSEQVARAPEAIALVSNGTSWTYRELEEAANRLAHLVAAHSAGPGAVIALMFEPSAQAIIAMLAVLKTGATYLPIDPALSDAEVAFLLDDAAPKAAITVTTQAGRLAHHDLPVIDINDPVINTSYPTHALPHPNPDNVAYILYPSVATGSPRGLAVTHHNIASQNPSDHRSIWEIWGGFLRTHA</sequence>
<dbReference type="InterPro" id="IPR000873">
    <property type="entry name" value="AMP-dep_synth/lig_dom"/>
</dbReference>
<evidence type="ECO:0000256" key="2">
    <source>
        <dbReference type="ARBA" id="ARBA00022553"/>
    </source>
</evidence>
<proteinExistence type="predicted"/>
<protein>
    <recommendedName>
        <fullName evidence="3">AMP-dependent synthetase/ligase domain-containing protein</fullName>
    </recommendedName>
</protein>
<keyword evidence="2" id="KW-0597">Phosphoprotein</keyword>
<dbReference type="SUPFAM" id="SSF56801">
    <property type="entry name" value="Acetyl-CoA synthetase-like"/>
    <property type="match status" value="1"/>
</dbReference>
<dbReference type="Gene3D" id="3.40.50.980">
    <property type="match status" value="2"/>
</dbReference>
<dbReference type="PANTHER" id="PTHR44845">
    <property type="entry name" value="CARRIER DOMAIN-CONTAINING PROTEIN"/>
    <property type="match status" value="1"/>
</dbReference>
<name>A0A1X2E6G8_MYCSZ</name>